<accession>A0A9N7VAB3</accession>
<gene>
    <name evidence="2" type="ORF">PLEPLA_LOCUS34841</name>
</gene>
<dbReference type="AlphaFoldDB" id="A0A9N7VAB3"/>
<sequence length="172" mass="18448">MLLDAPGLSPHVVSARQHIQDGASSSFVQIFTLQELCPITGSPAALDFSFTSSFPFSHSHFLTCQRWNVSGGHRPPGSRSEQMSDAPKQRFCGSAPSGVLLSPLWPIPRGTVPARSRTGSGSQGPGSTRPLLGGSRASMRPSVEQVTLAQRTRVHILSLDCKAFNIPSLEKR</sequence>
<evidence type="ECO:0000313" key="3">
    <source>
        <dbReference type="Proteomes" id="UP001153269"/>
    </source>
</evidence>
<reference evidence="2" key="1">
    <citation type="submission" date="2020-03" db="EMBL/GenBank/DDBJ databases">
        <authorList>
            <person name="Weist P."/>
        </authorList>
    </citation>
    <scope>NUCLEOTIDE SEQUENCE</scope>
</reference>
<dbReference type="EMBL" id="CADEAL010003936">
    <property type="protein sequence ID" value="CAB1447145.1"/>
    <property type="molecule type" value="Genomic_DNA"/>
</dbReference>
<keyword evidence="3" id="KW-1185">Reference proteome</keyword>
<protein>
    <submittedName>
        <fullName evidence="2">Uncharacterized protein</fullName>
    </submittedName>
</protein>
<organism evidence="2 3">
    <name type="scientific">Pleuronectes platessa</name>
    <name type="common">European plaice</name>
    <dbReference type="NCBI Taxonomy" id="8262"/>
    <lineage>
        <taxon>Eukaryota</taxon>
        <taxon>Metazoa</taxon>
        <taxon>Chordata</taxon>
        <taxon>Craniata</taxon>
        <taxon>Vertebrata</taxon>
        <taxon>Euteleostomi</taxon>
        <taxon>Actinopterygii</taxon>
        <taxon>Neopterygii</taxon>
        <taxon>Teleostei</taxon>
        <taxon>Neoteleostei</taxon>
        <taxon>Acanthomorphata</taxon>
        <taxon>Carangaria</taxon>
        <taxon>Pleuronectiformes</taxon>
        <taxon>Pleuronectoidei</taxon>
        <taxon>Pleuronectidae</taxon>
        <taxon>Pleuronectes</taxon>
    </lineage>
</organism>
<proteinExistence type="predicted"/>
<comment type="caution">
    <text evidence="2">The sequence shown here is derived from an EMBL/GenBank/DDBJ whole genome shotgun (WGS) entry which is preliminary data.</text>
</comment>
<name>A0A9N7VAB3_PLEPL</name>
<feature type="region of interest" description="Disordered" evidence="1">
    <location>
        <begin position="111"/>
        <end position="143"/>
    </location>
</feature>
<evidence type="ECO:0000313" key="2">
    <source>
        <dbReference type="EMBL" id="CAB1447145.1"/>
    </source>
</evidence>
<evidence type="ECO:0000256" key="1">
    <source>
        <dbReference type="SAM" id="MobiDB-lite"/>
    </source>
</evidence>
<dbReference type="Proteomes" id="UP001153269">
    <property type="component" value="Unassembled WGS sequence"/>
</dbReference>